<evidence type="ECO:0000256" key="1">
    <source>
        <dbReference type="SAM" id="Phobius"/>
    </source>
</evidence>
<keyword evidence="1" id="KW-0472">Membrane</keyword>
<organism evidence="2 3">
    <name type="scientific">Arachnia propionica</name>
    <dbReference type="NCBI Taxonomy" id="1750"/>
    <lineage>
        <taxon>Bacteria</taxon>
        <taxon>Bacillati</taxon>
        <taxon>Actinomycetota</taxon>
        <taxon>Actinomycetes</taxon>
        <taxon>Propionibacteriales</taxon>
        <taxon>Propionibacteriaceae</taxon>
        <taxon>Arachnia</taxon>
    </lineage>
</organism>
<comment type="caution">
    <text evidence="2">The sequence shown here is derived from an EMBL/GenBank/DDBJ whole genome shotgun (WGS) entry which is preliminary data.</text>
</comment>
<dbReference type="EMBL" id="RQYT01000120">
    <property type="protein sequence ID" value="RRD46553.1"/>
    <property type="molecule type" value="Genomic_DNA"/>
</dbReference>
<keyword evidence="1" id="KW-1133">Transmembrane helix</keyword>
<reference evidence="2 3" key="1">
    <citation type="submission" date="2018-11" db="EMBL/GenBank/DDBJ databases">
        <title>Genomes From Bacteria Associated with the Canine Oral Cavity: a Test Case for Automated Genome-Based Taxonomic Assignment.</title>
        <authorList>
            <person name="Coil D.A."/>
            <person name="Jospin G."/>
            <person name="Darling A.E."/>
            <person name="Wallis C."/>
            <person name="Davis I.J."/>
            <person name="Harris S."/>
            <person name="Eisen J.A."/>
            <person name="Holcombe L.J."/>
            <person name="O'Flynn C."/>
        </authorList>
    </citation>
    <scope>NUCLEOTIDE SEQUENCE [LARGE SCALE GENOMIC DNA]</scope>
    <source>
        <strain evidence="2 3">OH2822_COT-296</strain>
    </source>
</reference>
<evidence type="ECO:0000313" key="2">
    <source>
        <dbReference type="EMBL" id="RRD46553.1"/>
    </source>
</evidence>
<accession>A0A3P1WPX0</accession>
<gene>
    <name evidence="2" type="ORF">EII35_15525</name>
</gene>
<protein>
    <submittedName>
        <fullName evidence="2">Uncharacterized protein</fullName>
    </submittedName>
</protein>
<dbReference type="AlphaFoldDB" id="A0A3P1WPX0"/>
<feature type="transmembrane region" description="Helical" evidence="1">
    <location>
        <begin position="38"/>
        <end position="58"/>
    </location>
</feature>
<dbReference type="RefSeq" id="WP_125229342.1">
    <property type="nucleotide sequence ID" value="NZ_RQYT01000120.1"/>
</dbReference>
<proteinExistence type="predicted"/>
<sequence>MDTRDLRDVLHGQSGRTSLTPQAVWEYAQQRRNLRQRIVVVTVVAVFALVAGIAALYLNGLSSRHSPQIVTVPAAVPPTPGVQPSCVLPMLHQGDQLGLIPLADLPQEDLTCA</sequence>
<dbReference type="Proteomes" id="UP000280935">
    <property type="component" value="Unassembled WGS sequence"/>
</dbReference>
<evidence type="ECO:0000313" key="3">
    <source>
        <dbReference type="Proteomes" id="UP000280935"/>
    </source>
</evidence>
<keyword evidence="1" id="KW-0812">Transmembrane</keyword>
<name>A0A3P1WPX0_9ACTN</name>